<evidence type="ECO:0000313" key="1">
    <source>
        <dbReference type="EMBL" id="KAF5597563.1"/>
    </source>
</evidence>
<gene>
    <name evidence="1" type="ORF">FPCIR_3581</name>
</gene>
<dbReference type="Proteomes" id="UP000546213">
    <property type="component" value="Unassembled WGS sequence"/>
</dbReference>
<protein>
    <submittedName>
        <fullName evidence="1">Uncharacterized protein</fullName>
    </submittedName>
</protein>
<sequence>MLDEPQDGPNAAGGFSMDRLLEPGEEFLSLLVKLFEVSARYDLLERLFVRAITKTTSKGDQDDLFTTRYYYGKTLFSIKGHEEAGIAVWELYKNQTTTELHERAVNLIDTYMVPAWLELATAKDVDPTRSQGFFDKIEAAYVEFEALESHDIQPTVAFAQYFRYCGDADTAKQINRSTGDAL</sequence>
<organism evidence="1 2">
    <name type="scientific">Fusarium pseudocircinatum</name>
    <dbReference type="NCBI Taxonomy" id="56676"/>
    <lineage>
        <taxon>Eukaryota</taxon>
        <taxon>Fungi</taxon>
        <taxon>Dikarya</taxon>
        <taxon>Ascomycota</taxon>
        <taxon>Pezizomycotina</taxon>
        <taxon>Sordariomycetes</taxon>
        <taxon>Hypocreomycetidae</taxon>
        <taxon>Hypocreales</taxon>
        <taxon>Nectriaceae</taxon>
        <taxon>Fusarium</taxon>
        <taxon>Fusarium fujikuroi species complex</taxon>
    </lineage>
</organism>
<accession>A0A8H5PJN5</accession>
<dbReference type="OrthoDB" id="2913095at2759"/>
<dbReference type="EMBL" id="JAAOAS010000074">
    <property type="protein sequence ID" value="KAF5597563.1"/>
    <property type="molecule type" value="Genomic_DNA"/>
</dbReference>
<name>A0A8H5PJN5_9HYPO</name>
<proteinExistence type="predicted"/>
<reference evidence="1 2" key="1">
    <citation type="submission" date="2020-05" db="EMBL/GenBank/DDBJ databases">
        <title>Identification and distribution of gene clusters putatively required for synthesis of sphingolipid metabolism inhibitors in phylogenetically diverse species of the filamentous fungus Fusarium.</title>
        <authorList>
            <person name="Kim H.-S."/>
            <person name="Busman M."/>
            <person name="Brown D.W."/>
            <person name="Divon H."/>
            <person name="Uhlig S."/>
            <person name="Proctor R.H."/>
        </authorList>
    </citation>
    <scope>NUCLEOTIDE SEQUENCE [LARGE SCALE GENOMIC DNA]</scope>
    <source>
        <strain evidence="1 2">NRRL 36939</strain>
    </source>
</reference>
<keyword evidence="2" id="KW-1185">Reference proteome</keyword>
<evidence type="ECO:0000313" key="2">
    <source>
        <dbReference type="Proteomes" id="UP000546213"/>
    </source>
</evidence>
<dbReference type="AlphaFoldDB" id="A0A8H5PJN5"/>
<comment type="caution">
    <text evidence="1">The sequence shown here is derived from an EMBL/GenBank/DDBJ whole genome shotgun (WGS) entry which is preliminary data.</text>
</comment>